<dbReference type="InterPro" id="IPR017927">
    <property type="entry name" value="FAD-bd_FR_type"/>
</dbReference>
<organism evidence="11 12">
    <name type="scientific">Amnibacterium soli</name>
    <dbReference type="NCBI Taxonomy" id="1282736"/>
    <lineage>
        <taxon>Bacteria</taxon>
        <taxon>Bacillati</taxon>
        <taxon>Actinomycetota</taxon>
        <taxon>Actinomycetes</taxon>
        <taxon>Micrococcales</taxon>
        <taxon>Microbacteriaceae</taxon>
        <taxon>Amnibacterium</taxon>
    </lineage>
</organism>
<keyword evidence="9" id="KW-0472">Membrane</keyword>
<evidence type="ECO:0000256" key="3">
    <source>
        <dbReference type="ARBA" id="ARBA00022714"/>
    </source>
</evidence>
<evidence type="ECO:0000256" key="2">
    <source>
        <dbReference type="ARBA" id="ARBA00022630"/>
    </source>
</evidence>
<evidence type="ECO:0000256" key="8">
    <source>
        <dbReference type="ARBA" id="ARBA00023014"/>
    </source>
</evidence>
<keyword evidence="2" id="KW-0285">Flavoprotein</keyword>
<evidence type="ECO:0000256" key="9">
    <source>
        <dbReference type="SAM" id="Phobius"/>
    </source>
</evidence>
<feature type="transmembrane region" description="Helical" evidence="9">
    <location>
        <begin position="184"/>
        <end position="202"/>
    </location>
</feature>
<evidence type="ECO:0000256" key="6">
    <source>
        <dbReference type="ARBA" id="ARBA00023002"/>
    </source>
</evidence>
<keyword evidence="7" id="KW-0408">Iron</keyword>
<keyword evidence="8" id="KW-0411">Iron-sulfur</keyword>
<keyword evidence="6" id="KW-0560">Oxidoreductase</keyword>
<dbReference type="Gene3D" id="3.40.50.80">
    <property type="entry name" value="Nucleotide-binding domain of ferredoxin-NADP reductase (FNR) module"/>
    <property type="match status" value="1"/>
</dbReference>
<keyword evidence="4" id="KW-0479">Metal-binding</keyword>
<dbReference type="InterPro" id="IPR050415">
    <property type="entry name" value="MRET"/>
</dbReference>
<evidence type="ECO:0000256" key="5">
    <source>
        <dbReference type="ARBA" id="ARBA00022827"/>
    </source>
</evidence>
<dbReference type="SUPFAM" id="SSF63380">
    <property type="entry name" value="Riboflavin synthase domain-like"/>
    <property type="match status" value="1"/>
</dbReference>
<dbReference type="PANTHER" id="PTHR47354:SF6">
    <property type="entry name" value="NADH OXIDOREDUCTASE HCR"/>
    <property type="match status" value="1"/>
</dbReference>
<keyword evidence="9" id="KW-0812">Transmembrane</keyword>
<keyword evidence="9" id="KW-1133">Transmembrane helix</keyword>
<dbReference type="SUPFAM" id="SSF52343">
    <property type="entry name" value="Ferredoxin reductase-like, C-terminal NADP-linked domain"/>
    <property type="match status" value="1"/>
</dbReference>
<feature type="transmembrane region" description="Helical" evidence="9">
    <location>
        <begin position="60"/>
        <end position="82"/>
    </location>
</feature>
<evidence type="ECO:0000256" key="4">
    <source>
        <dbReference type="ARBA" id="ARBA00022723"/>
    </source>
</evidence>
<dbReference type="PROSITE" id="PS51384">
    <property type="entry name" value="FAD_FR"/>
    <property type="match status" value="1"/>
</dbReference>
<reference evidence="12" key="1">
    <citation type="journal article" date="2019" name="Int. J. Syst. Evol. Microbiol.">
        <title>The Global Catalogue of Microorganisms (GCM) 10K type strain sequencing project: providing services to taxonomists for standard genome sequencing and annotation.</title>
        <authorList>
            <consortium name="The Broad Institute Genomics Platform"/>
            <consortium name="The Broad Institute Genome Sequencing Center for Infectious Disease"/>
            <person name="Wu L."/>
            <person name="Ma J."/>
        </authorList>
    </citation>
    <scope>NUCLEOTIDE SEQUENCE [LARGE SCALE GENOMIC DNA]</scope>
    <source>
        <strain evidence="12">JCM 19015</strain>
    </source>
</reference>
<dbReference type="PANTHER" id="PTHR47354">
    <property type="entry name" value="NADH OXIDOREDUCTASE HCR"/>
    <property type="match status" value="1"/>
</dbReference>
<dbReference type="Gene3D" id="2.40.30.10">
    <property type="entry name" value="Translation factors"/>
    <property type="match status" value="1"/>
</dbReference>
<dbReference type="InterPro" id="IPR017938">
    <property type="entry name" value="Riboflavin_synthase-like_b-brl"/>
</dbReference>
<feature type="transmembrane region" description="Helical" evidence="9">
    <location>
        <begin position="158"/>
        <end position="177"/>
    </location>
</feature>
<feature type="transmembrane region" description="Helical" evidence="9">
    <location>
        <begin position="33"/>
        <end position="54"/>
    </location>
</feature>
<evidence type="ECO:0000256" key="7">
    <source>
        <dbReference type="ARBA" id="ARBA00023004"/>
    </source>
</evidence>
<dbReference type="RefSeq" id="WP_345480031.1">
    <property type="nucleotide sequence ID" value="NZ_BAABLP010000002.1"/>
</dbReference>
<dbReference type="InterPro" id="IPR039261">
    <property type="entry name" value="FNR_nucleotide-bd"/>
</dbReference>
<comment type="caution">
    <text evidence="11">The sequence shown here is derived from an EMBL/GenBank/DDBJ whole genome shotgun (WGS) entry which is preliminary data.</text>
</comment>
<dbReference type="CDD" id="cd00322">
    <property type="entry name" value="FNR_like"/>
    <property type="match status" value="1"/>
</dbReference>
<keyword evidence="3" id="KW-0001">2Fe-2S</keyword>
<dbReference type="Proteomes" id="UP001500121">
    <property type="component" value="Unassembled WGS sequence"/>
</dbReference>
<feature type="transmembrane region" description="Helical" evidence="9">
    <location>
        <begin position="239"/>
        <end position="256"/>
    </location>
</feature>
<evidence type="ECO:0000256" key="1">
    <source>
        <dbReference type="ARBA" id="ARBA00001974"/>
    </source>
</evidence>
<protein>
    <recommendedName>
        <fullName evidence="10">FAD-binding FR-type domain-containing protein</fullName>
    </recommendedName>
</protein>
<gene>
    <name evidence="11" type="ORF">GCM10025783_11130</name>
</gene>
<dbReference type="EMBL" id="BAABLP010000002">
    <property type="protein sequence ID" value="GAA4741700.1"/>
    <property type="molecule type" value="Genomic_DNA"/>
</dbReference>
<evidence type="ECO:0000313" key="12">
    <source>
        <dbReference type="Proteomes" id="UP001500121"/>
    </source>
</evidence>
<proteinExistence type="predicted"/>
<feature type="domain" description="FAD-binding FR-type" evidence="10">
    <location>
        <begin position="280"/>
        <end position="384"/>
    </location>
</feature>
<evidence type="ECO:0000259" key="10">
    <source>
        <dbReference type="PROSITE" id="PS51384"/>
    </source>
</evidence>
<keyword evidence="12" id="KW-1185">Reference proteome</keyword>
<comment type="cofactor">
    <cofactor evidence="1">
        <name>FAD</name>
        <dbReference type="ChEBI" id="CHEBI:57692"/>
    </cofactor>
</comment>
<feature type="transmembrane region" description="Helical" evidence="9">
    <location>
        <begin position="89"/>
        <end position="106"/>
    </location>
</feature>
<evidence type="ECO:0000313" key="11">
    <source>
        <dbReference type="EMBL" id="GAA4741700.1"/>
    </source>
</evidence>
<sequence length="509" mass="53585">MTTAAPPRPRAERPLAPGPLLDGVVGRVTMYRLVTLVLLAVAAAALVASMLGALPFPPLGLLAALAVAVVVGVGSNLLFAAIRRLRPHAESGLITGLLGFFLFLPLPTAPALGALALAIAAANLTKYLLVVRGRHLLNPVAAGAVVVLLTGLSGATWWVATPVLLPFVAVGGALVVRRAGAWDLAVPMLLIAVPGTVLQLLATDGAPADAIRTAVASYPFVFLASFMLSEPLTAPPRRWQRILISALVGVLVLLPLRVGPIGMTPEIALVLANLVAFAFGQRRRVRFVLRQREAHAGGVDDLRFESEAPLRIRPGQYVELSLPHARQDGRGVRRAFSPASAPGTEVRIVTRRAERASSFKRALATLPEGGAVAGSVVAGDFLPPRDPVAPVLWLASGVGVTPFLAMAEAEPERDAVLVWRLHAGDDPAWAEDALRGVRVLVVGPEEVPLPQGWTRLGDRLDGDALLAAVGDLPGRRGYAAGSPTWVAVARRVVKQAGLPRIRTDRFLGY</sequence>
<keyword evidence="5" id="KW-0274">FAD</keyword>
<feature type="transmembrane region" description="Helical" evidence="9">
    <location>
        <begin position="214"/>
        <end position="232"/>
    </location>
</feature>
<name>A0ABP8YZU3_9MICO</name>
<accession>A0ABP8YZU3</accession>